<evidence type="ECO:0000259" key="1">
    <source>
        <dbReference type="Pfam" id="PF01823"/>
    </source>
</evidence>
<comment type="caution">
    <text evidence="2">The sequence shown here is derived from an EMBL/GenBank/DDBJ whole genome shotgun (WGS) entry which is preliminary data.</text>
</comment>
<protein>
    <recommendedName>
        <fullName evidence="1">MACPF domain-containing protein</fullName>
    </recommendedName>
</protein>
<feature type="domain" description="MACPF" evidence="1">
    <location>
        <begin position="21"/>
        <end position="109"/>
    </location>
</feature>
<evidence type="ECO:0000313" key="2">
    <source>
        <dbReference type="EMBL" id="KAK7399328.1"/>
    </source>
</evidence>
<dbReference type="AlphaFoldDB" id="A0AAN9SRI8"/>
<name>A0AAN9SRI8_PSOTE</name>
<dbReference type="InterPro" id="IPR044663">
    <property type="entry name" value="CAD1/NSL1-like"/>
</dbReference>
<dbReference type="GO" id="GO:2000031">
    <property type="term" value="P:regulation of salicylic acid mediated signaling pathway"/>
    <property type="evidence" value="ECO:0007669"/>
    <property type="project" value="InterPro"/>
</dbReference>
<dbReference type="PANTHER" id="PTHR33199">
    <property type="entry name" value="MACPF DOMAIN-CONTAINING PROTEIN CAD1"/>
    <property type="match status" value="1"/>
</dbReference>
<organism evidence="2 3">
    <name type="scientific">Psophocarpus tetragonolobus</name>
    <name type="common">Winged bean</name>
    <name type="synonym">Dolichos tetragonolobus</name>
    <dbReference type="NCBI Taxonomy" id="3891"/>
    <lineage>
        <taxon>Eukaryota</taxon>
        <taxon>Viridiplantae</taxon>
        <taxon>Streptophyta</taxon>
        <taxon>Embryophyta</taxon>
        <taxon>Tracheophyta</taxon>
        <taxon>Spermatophyta</taxon>
        <taxon>Magnoliopsida</taxon>
        <taxon>eudicotyledons</taxon>
        <taxon>Gunneridae</taxon>
        <taxon>Pentapetalae</taxon>
        <taxon>rosids</taxon>
        <taxon>fabids</taxon>
        <taxon>Fabales</taxon>
        <taxon>Fabaceae</taxon>
        <taxon>Papilionoideae</taxon>
        <taxon>50 kb inversion clade</taxon>
        <taxon>NPAAA clade</taxon>
        <taxon>indigoferoid/millettioid clade</taxon>
        <taxon>Phaseoleae</taxon>
        <taxon>Psophocarpus</taxon>
    </lineage>
</organism>
<keyword evidence="3" id="KW-1185">Reference proteome</keyword>
<proteinExistence type="predicted"/>
<dbReference type="GO" id="GO:0009626">
    <property type="term" value="P:plant-type hypersensitive response"/>
    <property type="evidence" value="ECO:0007669"/>
    <property type="project" value="TreeGrafter"/>
</dbReference>
<dbReference type="GO" id="GO:0005886">
    <property type="term" value="C:plasma membrane"/>
    <property type="evidence" value="ECO:0007669"/>
    <property type="project" value="TreeGrafter"/>
</dbReference>
<dbReference type="EMBL" id="JAYMYS010000003">
    <property type="protein sequence ID" value="KAK7399328.1"/>
    <property type="molecule type" value="Genomic_DNA"/>
</dbReference>
<sequence length="137" mass="15390">MSFRCWGTSTSHAGKTLSAYFCASFGYLVNVCTKHLASIKSLAYDGWFIKCYAIELERYHGELLDHVKEAVPSSLDSHTMARFIERFGTHGVSMGGKDVLYLRQENTSYLDPTSILQNIIASLLKTCVTNRGVTEFY</sequence>
<dbReference type="InterPro" id="IPR020864">
    <property type="entry name" value="MACPF"/>
</dbReference>
<dbReference type="PANTHER" id="PTHR33199:SF14">
    <property type="entry name" value="MAC_PERFORIN DOMAIN PROTEIN"/>
    <property type="match status" value="1"/>
</dbReference>
<reference evidence="2 3" key="1">
    <citation type="submission" date="2024-01" db="EMBL/GenBank/DDBJ databases">
        <title>The genomes of 5 underutilized Papilionoideae crops provide insights into root nodulation and disease resistanc.</title>
        <authorList>
            <person name="Jiang F."/>
        </authorList>
    </citation>
    <scope>NUCLEOTIDE SEQUENCE [LARGE SCALE GENOMIC DNA]</scope>
    <source>
        <strain evidence="2">DUOXIRENSHENG_FW03</strain>
        <tissue evidence="2">Leaves</tissue>
    </source>
</reference>
<gene>
    <name evidence="2" type="ORF">VNO78_10510</name>
</gene>
<dbReference type="Proteomes" id="UP001386955">
    <property type="component" value="Unassembled WGS sequence"/>
</dbReference>
<accession>A0AAN9SRI8</accession>
<dbReference type="Pfam" id="PF01823">
    <property type="entry name" value="MACPF"/>
    <property type="match status" value="1"/>
</dbReference>
<evidence type="ECO:0000313" key="3">
    <source>
        <dbReference type="Proteomes" id="UP001386955"/>
    </source>
</evidence>